<name>X1DG40_9ZZZZ</name>
<dbReference type="AlphaFoldDB" id="X1DG40"/>
<evidence type="ECO:0000313" key="1">
    <source>
        <dbReference type="EMBL" id="GAH19826.1"/>
    </source>
</evidence>
<protein>
    <submittedName>
        <fullName evidence="1">Uncharacterized protein</fullName>
    </submittedName>
</protein>
<accession>X1DG40</accession>
<organism evidence="1">
    <name type="scientific">marine sediment metagenome</name>
    <dbReference type="NCBI Taxonomy" id="412755"/>
    <lineage>
        <taxon>unclassified sequences</taxon>
        <taxon>metagenomes</taxon>
        <taxon>ecological metagenomes</taxon>
    </lineage>
</organism>
<reference evidence="1" key="1">
    <citation type="journal article" date="2014" name="Front. Microbiol.">
        <title>High frequency of phylogenetically diverse reductive dehalogenase-homologous genes in deep subseafloor sedimentary metagenomes.</title>
        <authorList>
            <person name="Kawai M."/>
            <person name="Futagami T."/>
            <person name="Toyoda A."/>
            <person name="Takaki Y."/>
            <person name="Nishi S."/>
            <person name="Hori S."/>
            <person name="Arai W."/>
            <person name="Tsubouchi T."/>
            <person name="Morono Y."/>
            <person name="Uchiyama I."/>
            <person name="Ito T."/>
            <person name="Fujiyama A."/>
            <person name="Inagaki F."/>
            <person name="Takami H."/>
        </authorList>
    </citation>
    <scope>NUCLEOTIDE SEQUENCE</scope>
    <source>
        <strain evidence="1">Expedition CK06-06</strain>
    </source>
</reference>
<sequence length="44" mass="5121">MKTAEEAVMRLKNDGVNSILVGTSKWEIYNKIVDQPEINLEEWK</sequence>
<comment type="caution">
    <text evidence="1">The sequence shown here is derived from an EMBL/GenBank/DDBJ whole genome shotgun (WGS) entry which is preliminary data.</text>
</comment>
<proteinExistence type="predicted"/>
<gene>
    <name evidence="1" type="ORF">S03H2_06759</name>
</gene>
<dbReference type="EMBL" id="BARU01003013">
    <property type="protein sequence ID" value="GAH19826.1"/>
    <property type="molecule type" value="Genomic_DNA"/>
</dbReference>